<feature type="compositionally biased region" description="Low complexity" evidence="1">
    <location>
        <begin position="82"/>
        <end position="92"/>
    </location>
</feature>
<feature type="compositionally biased region" description="Low complexity" evidence="1">
    <location>
        <begin position="158"/>
        <end position="168"/>
    </location>
</feature>
<accession>A0A1C7LX86</accession>
<dbReference type="EMBL" id="LUGG01000018">
    <property type="protein sequence ID" value="OBZ69311.1"/>
    <property type="molecule type" value="Genomic_DNA"/>
</dbReference>
<proteinExistence type="predicted"/>
<dbReference type="OMA" id="GHLESPH"/>
<evidence type="ECO:0000256" key="1">
    <source>
        <dbReference type="SAM" id="MobiDB-lite"/>
    </source>
</evidence>
<evidence type="ECO:0000313" key="3">
    <source>
        <dbReference type="Proteomes" id="UP000092993"/>
    </source>
</evidence>
<evidence type="ECO:0000313" key="2">
    <source>
        <dbReference type="EMBL" id="OBZ69311.1"/>
    </source>
</evidence>
<feature type="compositionally biased region" description="Polar residues" evidence="1">
    <location>
        <begin position="58"/>
        <end position="70"/>
    </location>
</feature>
<dbReference type="Proteomes" id="UP000092993">
    <property type="component" value="Unassembled WGS sequence"/>
</dbReference>
<gene>
    <name evidence="2" type="ORF">A0H81_10965</name>
</gene>
<comment type="caution">
    <text evidence="2">The sequence shown here is derived from an EMBL/GenBank/DDBJ whole genome shotgun (WGS) entry which is preliminary data.</text>
</comment>
<organism evidence="2 3">
    <name type="scientific">Grifola frondosa</name>
    <name type="common">Maitake</name>
    <name type="synonym">Polyporus frondosus</name>
    <dbReference type="NCBI Taxonomy" id="5627"/>
    <lineage>
        <taxon>Eukaryota</taxon>
        <taxon>Fungi</taxon>
        <taxon>Dikarya</taxon>
        <taxon>Basidiomycota</taxon>
        <taxon>Agaricomycotina</taxon>
        <taxon>Agaricomycetes</taxon>
        <taxon>Polyporales</taxon>
        <taxon>Grifolaceae</taxon>
        <taxon>Grifola</taxon>
    </lineage>
</organism>
<keyword evidence="3" id="KW-1185">Reference proteome</keyword>
<dbReference type="AlphaFoldDB" id="A0A1C7LX86"/>
<feature type="region of interest" description="Disordered" evidence="1">
    <location>
        <begin position="26"/>
        <end position="129"/>
    </location>
</feature>
<reference evidence="2 3" key="1">
    <citation type="submission" date="2016-03" db="EMBL/GenBank/DDBJ databases">
        <title>Whole genome sequencing of Grifola frondosa 9006-11.</title>
        <authorList>
            <person name="Min B."/>
            <person name="Park H."/>
            <person name="Kim J.-G."/>
            <person name="Cho H."/>
            <person name="Oh Y.-L."/>
            <person name="Kong W.-S."/>
            <person name="Choi I.-G."/>
        </authorList>
    </citation>
    <scope>NUCLEOTIDE SEQUENCE [LARGE SCALE GENOMIC DNA]</scope>
    <source>
        <strain evidence="2 3">9006-11</strain>
    </source>
</reference>
<protein>
    <submittedName>
        <fullName evidence="2">Uncharacterized protein</fullName>
    </submittedName>
</protein>
<sequence length="215" mass="22752">MVRRRHHVDEEPYFGEDKITPVLRRTDIDPDIDAEPRPYTYGTLNGNVPLATGASAVRGSTTDTTNPTQPQRREPPPGIPMAAEARSPSSRSEPARSPPLTADASVTSSTGHLESPHLPLHVVNPNADRPHRHVKGAIVLRPDGYSVVPGQPDAEAVSPGAGSSGAAPQQVRGREPYVHQDSGRVQAAADVRAPSHSKLASGMADADAPPPAYTE</sequence>
<feature type="compositionally biased region" description="Basic and acidic residues" evidence="1">
    <location>
        <begin position="172"/>
        <end position="182"/>
    </location>
</feature>
<name>A0A1C7LX86_GRIFR</name>
<feature type="region of interest" description="Disordered" evidence="1">
    <location>
        <begin position="146"/>
        <end position="215"/>
    </location>
</feature>